<proteinExistence type="predicted"/>
<sequence length="74" mass="8633">MAVEAGRRQEKVFVRLYVAFDDHIERHMRECAGGKPPKNNFLDVLLDYRAEDGQGFYRQMLWSLLAICWSALSL</sequence>
<reference evidence="1" key="2">
    <citation type="submission" date="2021-02" db="EMBL/GenBank/DDBJ databases">
        <authorList>
            <person name="Kimball J.A."/>
            <person name="Haas M.W."/>
            <person name="Macchietto M."/>
            <person name="Kono T."/>
            <person name="Duquette J."/>
            <person name="Shao M."/>
        </authorList>
    </citation>
    <scope>NUCLEOTIDE SEQUENCE</scope>
    <source>
        <tissue evidence="1">Fresh leaf tissue</tissue>
    </source>
</reference>
<evidence type="ECO:0000313" key="2">
    <source>
        <dbReference type="Proteomes" id="UP000729402"/>
    </source>
</evidence>
<dbReference type="Proteomes" id="UP000729402">
    <property type="component" value="Unassembled WGS sequence"/>
</dbReference>
<keyword evidence="2" id="KW-1185">Reference proteome</keyword>
<dbReference type="AlphaFoldDB" id="A0A8J5WTH9"/>
<reference evidence="1" key="1">
    <citation type="journal article" date="2021" name="bioRxiv">
        <title>Whole Genome Assembly and Annotation of Northern Wild Rice, Zizania palustris L., Supports a Whole Genome Duplication in the Zizania Genus.</title>
        <authorList>
            <person name="Haas M."/>
            <person name="Kono T."/>
            <person name="Macchietto M."/>
            <person name="Millas R."/>
            <person name="McGilp L."/>
            <person name="Shao M."/>
            <person name="Duquette J."/>
            <person name="Hirsch C.N."/>
            <person name="Kimball J."/>
        </authorList>
    </citation>
    <scope>NUCLEOTIDE SEQUENCE</scope>
    <source>
        <tissue evidence="1">Fresh leaf tissue</tissue>
    </source>
</reference>
<evidence type="ECO:0000313" key="1">
    <source>
        <dbReference type="EMBL" id="KAG8096781.1"/>
    </source>
</evidence>
<name>A0A8J5WTH9_ZIZPA</name>
<gene>
    <name evidence="1" type="ORF">GUJ93_ZPchr0013g37544</name>
</gene>
<dbReference type="EMBL" id="JAAALK010000079">
    <property type="protein sequence ID" value="KAG8096781.1"/>
    <property type="molecule type" value="Genomic_DNA"/>
</dbReference>
<protein>
    <submittedName>
        <fullName evidence="1">Uncharacterized protein</fullName>
    </submittedName>
</protein>
<accession>A0A8J5WTH9</accession>
<comment type="caution">
    <text evidence="1">The sequence shown here is derived from an EMBL/GenBank/DDBJ whole genome shotgun (WGS) entry which is preliminary data.</text>
</comment>
<organism evidence="1 2">
    <name type="scientific">Zizania palustris</name>
    <name type="common">Northern wild rice</name>
    <dbReference type="NCBI Taxonomy" id="103762"/>
    <lineage>
        <taxon>Eukaryota</taxon>
        <taxon>Viridiplantae</taxon>
        <taxon>Streptophyta</taxon>
        <taxon>Embryophyta</taxon>
        <taxon>Tracheophyta</taxon>
        <taxon>Spermatophyta</taxon>
        <taxon>Magnoliopsida</taxon>
        <taxon>Liliopsida</taxon>
        <taxon>Poales</taxon>
        <taxon>Poaceae</taxon>
        <taxon>BOP clade</taxon>
        <taxon>Oryzoideae</taxon>
        <taxon>Oryzeae</taxon>
        <taxon>Zizaniinae</taxon>
        <taxon>Zizania</taxon>
    </lineage>
</organism>
<dbReference type="OrthoDB" id="2789670at2759"/>